<evidence type="ECO:0000256" key="4">
    <source>
        <dbReference type="ARBA" id="ARBA00022722"/>
    </source>
</evidence>
<reference evidence="9" key="1">
    <citation type="submission" date="2014-09" db="EMBL/GenBank/DDBJ databases">
        <title>Vibrio variabilis JCM 19239. (C206) whole genome shotgun sequence.</title>
        <authorList>
            <person name="Sawabe T."/>
            <person name="Meirelles P."/>
            <person name="Nakanishi M."/>
            <person name="Sayaka M."/>
            <person name="Hattori M."/>
            <person name="Ohkuma M."/>
        </authorList>
    </citation>
    <scope>NUCLEOTIDE SEQUENCE [LARGE SCALE GENOMIC DNA]</scope>
    <source>
        <strain evidence="9">JCM 19239</strain>
    </source>
</reference>
<keyword evidence="6" id="KW-0378">Hydrolase</keyword>
<comment type="caution">
    <text evidence="8">The sequence shown here is derived from an EMBL/GenBank/DDBJ whole genome shotgun (WGS) entry which is preliminary data.</text>
</comment>
<dbReference type="Proteomes" id="UP000029223">
    <property type="component" value="Unassembled WGS sequence"/>
</dbReference>
<name>A0ABQ0J896_9VIBR</name>
<dbReference type="InterPro" id="IPR008766">
    <property type="entry name" value="Replication_gene_A-like"/>
</dbReference>
<comment type="function">
    <text evidence="1">Possible endonuclease which induces a single-strand cut and initiates DNA replication.</text>
</comment>
<dbReference type="EMBL" id="BBMS01000007">
    <property type="protein sequence ID" value="GAL24994.1"/>
    <property type="molecule type" value="Genomic_DNA"/>
</dbReference>
<sequence length="180" mass="20432">MDTAVKYHRSSRKWNGCTVKEAHQNLMEQWKLARAHFAKIDLPWFGLRVAEPHKDGTPHLHAFVYCPAERKEELMRICAMIARSECADELTSKKQRKARFHAKPCDPAKGSATGYIIKYISKNINGSHMPEGNAGELAVSVRAWASAWGIKQFSQSGSHRWECGDSYAERIKPMSLSMRT</sequence>
<proteinExistence type="inferred from homology"/>
<keyword evidence="9" id="KW-1185">Reference proteome</keyword>
<evidence type="ECO:0000256" key="2">
    <source>
        <dbReference type="ARBA" id="ARBA00009260"/>
    </source>
</evidence>
<keyword evidence="3" id="KW-0235">DNA replication</keyword>
<evidence type="ECO:0000313" key="8">
    <source>
        <dbReference type="EMBL" id="GAL24994.1"/>
    </source>
</evidence>
<evidence type="ECO:0000256" key="1">
    <source>
        <dbReference type="ARBA" id="ARBA00003293"/>
    </source>
</evidence>
<reference evidence="9" key="2">
    <citation type="submission" date="2014-09" db="EMBL/GenBank/DDBJ databases">
        <authorList>
            <consortium name="NBRP consortium"/>
            <person name="Sawabe T."/>
            <person name="Meirelles P."/>
            <person name="Nakanishi M."/>
            <person name="Sayaka M."/>
            <person name="Hattori M."/>
            <person name="Ohkuma M."/>
        </authorList>
    </citation>
    <scope>NUCLEOTIDE SEQUENCE [LARGE SCALE GENOMIC DNA]</scope>
    <source>
        <strain evidence="9">JCM 19239</strain>
    </source>
</reference>
<evidence type="ECO:0000256" key="3">
    <source>
        <dbReference type="ARBA" id="ARBA00022705"/>
    </source>
</evidence>
<evidence type="ECO:0000256" key="5">
    <source>
        <dbReference type="ARBA" id="ARBA00022759"/>
    </source>
</evidence>
<gene>
    <name evidence="8" type="ORF">JCM19239_5821</name>
</gene>
<organism evidence="8 9">
    <name type="scientific">Vibrio variabilis</name>
    <dbReference type="NCBI Taxonomy" id="990271"/>
    <lineage>
        <taxon>Bacteria</taxon>
        <taxon>Pseudomonadati</taxon>
        <taxon>Pseudomonadota</taxon>
        <taxon>Gammaproteobacteria</taxon>
        <taxon>Vibrionales</taxon>
        <taxon>Vibrionaceae</taxon>
        <taxon>Vibrio</taxon>
    </lineage>
</organism>
<evidence type="ECO:0000259" key="7">
    <source>
        <dbReference type="Pfam" id="PF05840"/>
    </source>
</evidence>
<feature type="domain" description="Replication gene A protein-like" evidence="7">
    <location>
        <begin position="7"/>
        <end position="126"/>
    </location>
</feature>
<comment type="similarity">
    <text evidence="2">Belongs to the phage GPA family.</text>
</comment>
<keyword evidence="5" id="KW-0255">Endonuclease</keyword>
<keyword evidence="4" id="KW-0540">Nuclease</keyword>
<protein>
    <submittedName>
        <fullName evidence="8">Phage replication initiation protein</fullName>
    </submittedName>
</protein>
<dbReference type="Pfam" id="PF05840">
    <property type="entry name" value="Phage_GPA"/>
    <property type="match status" value="1"/>
</dbReference>
<evidence type="ECO:0000256" key="6">
    <source>
        <dbReference type="ARBA" id="ARBA00022801"/>
    </source>
</evidence>
<evidence type="ECO:0000313" key="9">
    <source>
        <dbReference type="Proteomes" id="UP000029223"/>
    </source>
</evidence>
<accession>A0ABQ0J896</accession>